<feature type="transmembrane region" description="Helical" evidence="5">
    <location>
        <begin position="328"/>
        <end position="345"/>
    </location>
</feature>
<reference evidence="7 8" key="2">
    <citation type="journal article" date="2012" name="Eukaryot. Cell">
        <title>Genome update of Botrytis cinerea strains B05.10 and T4.</title>
        <authorList>
            <person name="Staats M."/>
            <person name="van Kan J.A."/>
        </authorList>
    </citation>
    <scope>NUCLEOTIDE SEQUENCE [LARGE SCALE GENOMIC DNA]</scope>
    <source>
        <strain evidence="7 8">B05.10</strain>
    </source>
</reference>
<evidence type="ECO:0000313" key="7">
    <source>
        <dbReference type="EMBL" id="ATZ58439.1"/>
    </source>
</evidence>
<dbReference type="GeneID" id="36395002"/>
<protein>
    <recommendedName>
        <fullName evidence="6">Wax synthase domain-containing protein</fullName>
    </recommendedName>
</protein>
<evidence type="ECO:0000256" key="5">
    <source>
        <dbReference type="SAM" id="Phobius"/>
    </source>
</evidence>
<dbReference type="Proteomes" id="UP000001798">
    <property type="component" value="Chromosome 16"/>
</dbReference>
<evidence type="ECO:0000259" key="6">
    <source>
        <dbReference type="Pfam" id="PF13813"/>
    </source>
</evidence>
<dbReference type="AlphaFoldDB" id="A0A384K6K5"/>
<evidence type="ECO:0000256" key="3">
    <source>
        <dbReference type="ARBA" id="ARBA00022989"/>
    </source>
</evidence>
<dbReference type="OrthoDB" id="1077582at2759"/>
<feature type="transmembrane region" description="Helical" evidence="5">
    <location>
        <begin position="18"/>
        <end position="40"/>
    </location>
</feature>
<evidence type="ECO:0000256" key="2">
    <source>
        <dbReference type="ARBA" id="ARBA00022692"/>
    </source>
</evidence>
<dbReference type="GO" id="GO:0016020">
    <property type="term" value="C:membrane"/>
    <property type="evidence" value="ECO:0007669"/>
    <property type="project" value="UniProtKB-SubCell"/>
</dbReference>
<sequence length="393" mass="45719">MDLSTFQNLHTYLEGSPIFNHLILSLALSYILGGLMMIYIPPRYSWRTGPFTLFYIYGCATLYYGKSNVGSYSHFTSHVLAGQILGTINFGLFRLESPHLFAATSKQRLKWAMDAYLNPRQIGTTSQPRNLPLFPIKKLAHLTDPNVFVISRLLMAWFHYLLWRIVNHLQDHYQAHLQVGDYGPEKETFFRRICHVTIREIGIRISLPVLWILPEILSVSAYHYFISAVAVFIGGAKAIAGWNYPVYGSLTEAYAIRRYWGIVWHQFLRRDLIAWASIISSKVFRIRQNSEFNGFTLLYLVFFVSACMHAMMYIPATMKDPNCGVGHIFQWYSLCACAIIVEDFVQKWGKKVLRRYGLRRDSRLHYWVGYLWVWSFFSWSLPKVVFPKDDCVP</sequence>
<feature type="transmembrane region" description="Helical" evidence="5">
    <location>
        <begin position="295"/>
        <end position="316"/>
    </location>
</feature>
<name>A0A384K6K5_BOTFB</name>
<feature type="transmembrane region" description="Helical" evidence="5">
    <location>
        <begin position="221"/>
        <end position="240"/>
    </location>
</feature>
<dbReference type="RefSeq" id="XP_024553785.1">
    <property type="nucleotide sequence ID" value="XM_024697967.1"/>
</dbReference>
<evidence type="ECO:0000256" key="1">
    <source>
        <dbReference type="ARBA" id="ARBA00004141"/>
    </source>
</evidence>
<keyword evidence="3 5" id="KW-1133">Transmembrane helix</keyword>
<reference evidence="7 8" key="1">
    <citation type="journal article" date="2011" name="PLoS Genet.">
        <title>Genomic analysis of the necrotrophic fungal pathogens Sclerotinia sclerotiorum and Botrytis cinerea.</title>
        <authorList>
            <person name="Amselem J."/>
            <person name="Cuomo C.A."/>
            <person name="van Kan J.A."/>
            <person name="Viaud M."/>
            <person name="Benito E.P."/>
            <person name="Couloux A."/>
            <person name="Coutinho P.M."/>
            <person name="de Vries R.P."/>
            <person name="Dyer P.S."/>
            <person name="Fillinger S."/>
            <person name="Fournier E."/>
            <person name="Gout L."/>
            <person name="Hahn M."/>
            <person name="Kohn L."/>
            <person name="Lapalu N."/>
            <person name="Plummer K.M."/>
            <person name="Pradier J.M."/>
            <person name="Quevillon E."/>
            <person name="Sharon A."/>
            <person name="Simon A."/>
            <person name="ten Have A."/>
            <person name="Tudzynski B."/>
            <person name="Tudzynski P."/>
            <person name="Wincker P."/>
            <person name="Andrew M."/>
            <person name="Anthouard V."/>
            <person name="Beever R.E."/>
            <person name="Beffa R."/>
            <person name="Benoit I."/>
            <person name="Bouzid O."/>
            <person name="Brault B."/>
            <person name="Chen Z."/>
            <person name="Choquer M."/>
            <person name="Collemare J."/>
            <person name="Cotton P."/>
            <person name="Danchin E.G."/>
            <person name="Da Silva C."/>
            <person name="Gautier A."/>
            <person name="Giraud C."/>
            <person name="Giraud T."/>
            <person name="Gonzalez C."/>
            <person name="Grossetete S."/>
            <person name="Guldener U."/>
            <person name="Henrissat B."/>
            <person name="Howlett B.J."/>
            <person name="Kodira C."/>
            <person name="Kretschmer M."/>
            <person name="Lappartient A."/>
            <person name="Leroch M."/>
            <person name="Levis C."/>
            <person name="Mauceli E."/>
            <person name="Neuveglise C."/>
            <person name="Oeser B."/>
            <person name="Pearson M."/>
            <person name="Poulain J."/>
            <person name="Poussereau N."/>
            <person name="Quesneville H."/>
            <person name="Rascle C."/>
            <person name="Schumacher J."/>
            <person name="Segurens B."/>
            <person name="Sexton A."/>
            <person name="Silva E."/>
            <person name="Sirven C."/>
            <person name="Soanes D.M."/>
            <person name="Talbot N.J."/>
            <person name="Templeton M."/>
            <person name="Yandava C."/>
            <person name="Yarden O."/>
            <person name="Zeng Q."/>
            <person name="Rollins J.A."/>
            <person name="Lebrun M.H."/>
            <person name="Dickman M."/>
        </authorList>
    </citation>
    <scope>NUCLEOTIDE SEQUENCE [LARGE SCALE GENOMIC DNA]</scope>
    <source>
        <strain evidence="7 8">B05.10</strain>
    </source>
</reference>
<keyword evidence="4 5" id="KW-0472">Membrane</keyword>
<proteinExistence type="predicted"/>
<evidence type="ECO:0000256" key="4">
    <source>
        <dbReference type="ARBA" id="ARBA00023136"/>
    </source>
</evidence>
<feature type="domain" description="Wax synthase" evidence="6">
    <location>
        <begin position="245"/>
        <end position="323"/>
    </location>
</feature>
<dbReference type="InterPro" id="IPR032805">
    <property type="entry name" value="Wax_synthase_dom"/>
</dbReference>
<dbReference type="Pfam" id="PF13813">
    <property type="entry name" value="MBOAT_2"/>
    <property type="match status" value="1"/>
</dbReference>
<feature type="transmembrane region" description="Helical" evidence="5">
    <location>
        <begin position="366"/>
        <end position="386"/>
    </location>
</feature>
<accession>A0A384K6K5</accession>
<evidence type="ECO:0000313" key="8">
    <source>
        <dbReference type="Proteomes" id="UP000001798"/>
    </source>
</evidence>
<gene>
    <name evidence="7" type="ORF">BCIN_16g02180</name>
</gene>
<keyword evidence="2 5" id="KW-0812">Transmembrane</keyword>
<dbReference type="EMBL" id="CP009820">
    <property type="protein sequence ID" value="ATZ58439.1"/>
    <property type="molecule type" value="Genomic_DNA"/>
</dbReference>
<organism evidence="7 8">
    <name type="scientific">Botryotinia fuckeliana (strain B05.10)</name>
    <name type="common">Noble rot fungus</name>
    <name type="synonym">Botrytis cinerea</name>
    <dbReference type="NCBI Taxonomy" id="332648"/>
    <lineage>
        <taxon>Eukaryota</taxon>
        <taxon>Fungi</taxon>
        <taxon>Dikarya</taxon>
        <taxon>Ascomycota</taxon>
        <taxon>Pezizomycotina</taxon>
        <taxon>Leotiomycetes</taxon>
        <taxon>Helotiales</taxon>
        <taxon>Sclerotiniaceae</taxon>
        <taxon>Botrytis</taxon>
    </lineage>
</organism>
<comment type="subcellular location">
    <subcellularLocation>
        <location evidence="1">Membrane</location>
        <topology evidence="1">Multi-pass membrane protein</topology>
    </subcellularLocation>
</comment>
<keyword evidence="8" id="KW-1185">Reference proteome</keyword>
<reference evidence="7 8" key="3">
    <citation type="journal article" date="2017" name="Mol. Plant Pathol.">
        <title>A gapless genome sequence of the fungus Botrytis cinerea.</title>
        <authorList>
            <person name="Van Kan J.A."/>
            <person name="Stassen J.H."/>
            <person name="Mosbach A."/>
            <person name="Van Der Lee T.A."/>
            <person name="Faino L."/>
            <person name="Farmer A.D."/>
            <person name="Papasotiriou D.G."/>
            <person name="Zhou S."/>
            <person name="Seidl M.F."/>
            <person name="Cottam E."/>
            <person name="Edel D."/>
            <person name="Hahn M."/>
            <person name="Schwartz D.C."/>
            <person name="Dietrich R.A."/>
            <person name="Widdison S."/>
            <person name="Scalliet G."/>
        </authorList>
    </citation>
    <scope>NUCLEOTIDE SEQUENCE [LARGE SCALE GENOMIC DNA]</scope>
    <source>
        <strain evidence="7 8">B05.10</strain>
    </source>
</reference>
<dbReference type="KEGG" id="bfu:BCIN_16g02180"/>
<dbReference type="VEuPathDB" id="FungiDB:Bcin16g02180"/>